<dbReference type="EMBL" id="AYKH01000001">
    <property type="protein sequence ID" value="ROO30332.1"/>
    <property type="molecule type" value="Genomic_DNA"/>
</dbReference>
<dbReference type="RefSeq" id="WP_123590457.1">
    <property type="nucleotide sequence ID" value="NZ_AYKH01000001.1"/>
</dbReference>
<dbReference type="GO" id="GO:0016020">
    <property type="term" value="C:membrane"/>
    <property type="evidence" value="ECO:0007669"/>
    <property type="project" value="GOC"/>
</dbReference>
<dbReference type="Pfam" id="PF00132">
    <property type="entry name" value="Hexapep"/>
    <property type="match status" value="2"/>
</dbReference>
<evidence type="ECO:0000256" key="7">
    <source>
        <dbReference type="HAMAP-Rule" id="MF_00523"/>
    </source>
</evidence>
<dbReference type="Gene3D" id="3.40.1390.10">
    <property type="entry name" value="MurE/MurF, N-terminal domain"/>
    <property type="match status" value="1"/>
</dbReference>
<comment type="caution">
    <text evidence="9">The sequence shown here is derived from an EMBL/GenBank/DDBJ whole genome shotgun (WGS) entry which is preliminary data.</text>
</comment>
<dbReference type="Pfam" id="PF04613">
    <property type="entry name" value="LpxD"/>
    <property type="match status" value="1"/>
</dbReference>
<comment type="pathway">
    <text evidence="7">Bacterial outer membrane biogenesis; LPS lipid A biosynthesis.</text>
</comment>
<accession>A0A423PXX9</accession>
<dbReference type="GO" id="GO:0103118">
    <property type="term" value="F:UDP-3-O-[(3R)-3-hydroxyacyl]-glucosamine N-acyltransferase activity"/>
    <property type="evidence" value="ECO:0007669"/>
    <property type="project" value="UniProtKB-EC"/>
</dbReference>
<dbReference type="GO" id="GO:0009245">
    <property type="term" value="P:lipid A biosynthetic process"/>
    <property type="evidence" value="ECO:0007669"/>
    <property type="project" value="UniProtKB-UniRule"/>
</dbReference>
<dbReference type="PANTHER" id="PTHR43378:SF2">
    <property type="entry name" value="UDP-3-O-ACYLGLUCOSAMINE N-ACYLTRANSFERASE 1, MITOCHONDRIAL-RELATED"/>
    <property type="match status" value="1"/>
</dbReference>
<comment type="subunit">
    <text evidence="7">Homotrimer.</text>
</comment>
<evidence type="ECO:0000313" key="9">
    <source>
        <dbReference type="EMBL" id="ROO30332.1"/>
    </source>
</evidence>
<dbReference type="SUPFAM" id="SSF51161">
    <property type="entry name" value="Trimeric LpxA-like enzymes"/>
    <property type="match status" value="1"/>
</dbReference>
<comment type="function">
    <text evidence="7">Catalyzes the N-acylation of UDP-3-O-acylglucosamine using 3-hydroxyacyl-ACP as the acyl donor. Is involved in the biosynthesis of lipid A, a phosphorylated glycolipid that anchors the lipopolysaccharide to the outer membrane of the cell.</text>
</comment>
<dbReference type="NCBIfam" id="TIGR01853">
    <property type="entry name" value="lipid_A_lpxD"/>
    <property type="match status" value="1"/>
</dbReference>
<comment type="catalytic activity">
    <reaction evidence="7">
        <text>a UDP-3-O-[(3R)-3-hydroxyacyl]-alpha-D-glucosamine + a (3R)-hydroxyacyl-[ACP] = a UDP-2-N,3-O-bis[(3R)-3-hydroxyacyl]-alpha-D-glucosamine + holo-[ACP] + H(+)</text>
        <dbReference type="Rhea" id="RHEA:53836"/>
        <dbReference type="Rhea" id="RHEA-COMP:9685"/>
        <dbReference type="Rhea" id="RHEA-COMP:9945"/>
        <dbReference type="ChEBI" id="CHEBI:15378"/>
        <dbReference type="ChEBI" id="CHEBI:64479"/>
        <dbReference type="ChEBI" id="CHEBI:78827"/>
        <dbReference type="ChEBI" id="CHEBI:137740"/>
        <dbReference type="ChEBI" id="CHEBI:137748"/>
        <dbReference type="EC" id="2.3.1.191"/>
    </reaction>
</comment>
<evidence type="ECO:0000256" key="5">
    <source>
        <dbReference type="ARBA" id="ARBA00023098"/>
    </source>
</evidence>
<dbReference type="Gene3D" id="2.160.10.10">
    <property type="entry name" value="Hexapeptide repeat proteins"/>
    <property type="match status" value="1"/>
</dbReference>
<dbReference type="NCBIfam" id="NF002060">
    <property type="entry name" value="PRK00892.1"/>
    <property type="match status" value="1"/>
</dbReference>
<evidence type="ECO:0000259" key="8">
    <source>
        <dbReference type="Pfam" id="PF04613"/>
    </source>
</evidence>
<dbReference type="Proteomes" id="UP000283993">
    <property type="component" value="Unassembled WGS sequence"/>
</dbReference>
<keyword evidence="4 7" id="KW-0677">Repeat</keyword>
<dbReference type="AlphaFoldDB" id="A0A423PXX9"/>
<keyword evidence="5 7" id="KW-0443">Lipid metabolism</keyword>
<proteinExistence type="inferred from homology"/>
<name>A0A423PXX9_9GAMM</name>
<organism evidence="9 10">
    <name type="scientific">Salinisphaera orenii MK-B5</name>
    <dbReference type="NCBI Taxonomy" id="856730"/>
    <lineage>
        <taxon>Bacteria</taxon>
        <taxon>Pseudomonadati</taxon>
        <taxon>Pseudomonadota</taxon>
        <taxon>Gammaproteobacteria</taxon>
        <taxon>Salinisphaerales</taxon>
        <taxon>Salinisphaeraceae</taxon>
        <taxon>Salinisphaera</taxon>
    </lineage>
</organism>
<feature type="active site" description="Proton acceptor" evidence="7">
    <location>
        <position position="244"/>
    </location>
</feature>
<keyword evidence="10" id="KW-1185">Reference proteome</keyword>
<dbReference type="Pfam" id="PF14602">
    <property type="entry name" value="Hexapep_2"/>
    <property type="match status" value="1"/>
</dbReference>
<dbReference type="InterPro" id="IPR007691">
    <property type="entry name" value="LpxD"/>
</dbReference>
<gene>
    <name evidence="7 9" type="primary">lpxD</name>
    <name evidence="9" type="ORF">SAOR_00305</name>
</gene>
<dbReference type="InterPro" id="IPR001451">
    <property type="entry name" value="Hexapep"/>
</dbReference>
<evidence type="ECO:0000256" key="4">
    <source>
        <dbReference type="ARBA" id="ARBA00022737"/>
    </source>
</evidence>
<sequence>MSHHSGYETTLGAIAEQFDLELALGDPGARLDGVCALTPGRDAGLAFAESEAQADALAATGATAVILTAALAPRCPVAALVCERPRLAFARAASVFEPAPPAAGVHPSAVVEPGARVDPGASIGPQAVVGADAVLEAGVVVGPSSVIGARARIGTDTRIEANVSVGDGVVIGARVRIEANAAIGGRGFGLVHNGQGWDPIPQLGGVRIDDDVEVGAGTTIDRGAIDDTVIGPGVKLDDQVHIGHNCVIGAHTVVAGCTGIAGSCTIGAHCMIGGGVGIGDHVTVVDGVIITAASQVPKDITAAGVYSSTLRAMPAGKWRKRLALFRQLDRIERRLRRVERPGAFTGDKDE</sequence>
<evidence type="ECO:0000256" key="3">
    <source>
        <dbReference type="ARBA" id="ARBA00022679"/>
    </source>
</evidence>
<evidence type="ECO:0000256" key="2">
    <source>
        <dbReference type="ARBA" id="ARBA00022556"/>
    </source>
</evidence>
<evidence type="ECO:0000313" key="10">
    <source>
        <dbReference type="Proteomes" id="UP000283993"/>
    </source>
</evidence>
<protein>
    <recommendedName>
        <fullName evidence="7">UDP-3-O-acylglucosamine N-acyltransferase</fullName>
        <ecNumber evidence="7">2.3.1.191</ecNumber>
    </recommendedName>
</protein>
<dbReference type="InterPro" id="IPR020573">
    <property type="entry name" value="UDP_GlcNAc_AcTrfase_non-rep"/>
</dbReference>
<keyword evidence="1 7" id="KW-0444">Lipid biosynthesis</keyword>
<dbReference type="CDD" id="cd03352">
    <property type="entry name" value="LbH_LpxD"/>
    <property type="match status" value="1"/>
</dbReference>
<feature type="domain" description="UDP-3-O-[3-hydroxymyristoyl] glucosamine N-acyltransferase non-repeat region" evidence="8">
    <location>
        <begin position="31"/>
        <end position="93"/>
    </location>
</feature>
<reference evidence="9 10" key="1">
    <citation type="submission" date="2013-10" db="EMBL/GenBank/DDBJ databases">
        <title>Salinisphaera orenii MK-B5 Genome Sequencing.</title>
        <authorList>
            <person name="Lai Q."/>
            <person name="Li C."/>
            <person name="Shao Z."/>
        </authorList>
    </citation>
    <scope>NUCLEOTIDE SEQUENCE [LARGE SCALE GENOMIC DNA]</scope>
    <source>
        <strain evidence="9 10">MK-B5</strain>
    </source>
</reference>
<keyword evidence="6 7" id="KW-0012">Acyltransferase</keyword>
<dbReference type="EC" id="2.3.1.191" evidence="7"/>
<evidence type="ECO:0000256" key="6">
    <source>
        <dbReference type="ARBA" id="ARBA00023315"/>
    </source>
</evidence>
<dbReference type="GO" id="GO:0016410">
    <property type="term" value="F:N-acyltransferase activity"/>
    <property type="evidence" value="ECO:0007669"/>
    <property type="project" value="InterPro"/>
</dbReference>
<dbReference type="PANTHER" id="PTHR43378">
    <property type="entry name" value="UDP-3-O-ACYLGLUCOSAMINE N-ACYLTRANSFERASE"/>
    <property type="match status" value="1"/>
</dbReference>
<dbReference type="InterPro" id="IPR011004">
    <property type="entry name" value="Trimer_LpxA-like_sf"/>
</dbReference>
<keyword evidence="3 7" id="KW-0808">Transferase</keyword>
<dbReference type="UniPathway" id="UPA00973"/>
<dbReference type="HAMAP" id="MF_00523">
    <property type="entry name" value="LpxD"/>
    <property type="match status" value="1"/>
</dbReference>
<evidence type="ECO:0000256" key="1">
    <source>
        <dbReference type="ARBA" id="ARBA00022516"/>
    </source>
</evidence>
<keyword evidence="2 7" id="KW-0441">Lipid A biosynthesis</keyword>
<comment type="similarity">
    <text evidence="7">Belongs to the transferase hexapeptide repeat family. LpxD subfamily.</text>
</comment>